<feature type="compositionally biased region" description="Low complexity" evidence="1">
    <location>
        <begin position="1420"/>
        <end position="1450"/>
    </location>
</feature>
<feature type="compositionally biased region" description="Polar residues" evidence="1">
    <location>
        <begin position="2038"/>
        <end position="2048"/>
    </location>
</feature>
<feature type="compositionally biased region" description="Pro residues" evidence="1">
    <location>
        <begin position="1561"/>
        <end position="1570"/>
    </location>
</feature>
<feature type="compositionally biased region" description="Low complexity" evidence="1">
    <location>
        <begin position="2356"/>
        <end position="2368"/>
    </location>
</feature>
<organism evidence="2">
    <name type="scientific">Cacopsylla melanoneura</name>
    <dbReference type="NCBI Taxonomy" id="428564"/>
    <lineage>
        <taxon>Eukaryota</taxon>
        <taxon>Metazoa</taxon>
        <taxon>Ecdysozoa</taxon>
        <taxon>Arthropoda</taxon>
        <taxon>Hexapoda</taxon>
        <taxon>Insecta</taxon>
        <taxon>Pterygota</taxon>
        <taxon>Neoptera</taxon>
        <taxon>Paraneoptera</taxon>
        <taxon>Hemiptera</taxon>
        <taxon>Sternorrhyncha</taxon>
        <taxon>Psylloidea</taxon>
        <taxon>Psyllidae</taxon>
        <taxon>Psyllinae</taxon>
        <taxon>Cacopsylla</taxon>
    </lineage>
</organism>
<feature type="compositionally biased region" description="Polar residues" evidence="1">
    <location>
        <begin position="459"/>
        <end position="478"/>
    </location>
</feature>
<feature type="region of interest" description="Disordered" evidence="1">
    <location>
        <begin position="2143"/>
        <end position="2188"/>
    </location>
</feature>
<feature type="compositionally biased region" description="Basic and acidic residues" evidence="1">
    <location>
        <begin position="299"/>
        <end position="311"/>
    </location>
</feature>
<feature type="compositionally biased region" description="Basic and acidic residues" evidence="1">
    <location>
        <begin position="1354"/>
        <end position="1364"/>
    </location>
</feature>
<protein>
    <submittedName>
        <fullName evidence="2">Uncharacterized protein</fullName>
    </submittedName>
</protein>
<feature type="region of interest" description="Disordered" evidence="1">
    <location>
        <begin position="1411"/>
        <end position="1518"/>
    </location>
</feature>
<feature type="region of interest" description="Disordered" evidence="1">
    <location>
        <begin position="1354"/>
        <end position="1381"/>
    </location>
</feature>
<feature type="compositionally biased region" description="Low complexity" evidence="1">
    <location>
        <begin position="1317"/>
        <end position="1328"/>
    </location>
</feature>
<feature type="region of interest" description="Disordered" evidence="1">
    <location>
        <begin position="2295"/>
        <end position="2409"/>
    </location>
</feature>
<reference evidence="2" key="1">
    <citation type="submission" date="2021-05" db="EMBL/GenBank/DDBJ databases">
        <authorList>
            <person name="Alioto T."/>
            <person name="Alioto T."/>
            <person name="Gomez Garrido J."/>
        </authorList>
    </citation>
    <scope>NUCLEOTIDE SEQUENCE</scope>
</reference>
<feature type="region of interest" description="Disordered" evidence="1">
    <location>
        <begin position="437"/>
        <end position="538"/>
    </location>
</feature>
<feature type="region of interest" description="Disordered" evidence="1">
    <location>
        <begin position="184"/>
        <end position="418"/>
    </location>
</feature>
<feature type="compositionally biased region" description="Acidic residues" evidence="1">
    <location>
        <begin position="200"/>
        <end position="210"/>
    </location>
</feature>
<feature type="compositionally biased region" description="Basic and acidic residues" evidence="1">
    <location>
        <begin position="1775"/>
        <end position="1787"/>
    </location>
</feature>
<proteinExistence type="predicted"/>
<feature type="region of interest" description="Disordered" evidence="1">
    <location>
        <begin position="1306"/>
        <end position="1332"/>
    </location>
</feature>
<feature type="compositionally biased region" description="Low complexity" evidence="1">
    <location>
        <begin position="513"/>
        <end position="524"/>
    </location>
</feature>
<feature type="compositionally biased region" description="Basic and acidic residues" evidence="1">
    <location>
        <begin position="2308"/>
        <end position="2328"/>
    </location>
</feature>
<accession>A0A8D8QFX2</accession>
<feature type="region of interest" description="Disordered" evidence="1">
    <location>
        <begin position="1277"/>
        <end position="1296"/>
    </location>
</feature>
<feature type="compositionally biased region" description="Polar residues" evidence="1">
    <location>
        <begin position="1800"/>
        <end position="1811"/>
    </location>
</feature>
<feature type="region of interest" description="Disordered" evidence="1">
    <location>
        <begin position="928"/>
        <end position="958"/>
    </location>
</feature>
<feature type="compositionally biased region" description="Low complexity" evidence="1">
    <location>
        <begin position="329"/>
        <end position="351"/>
    </location>
</feature>
<feature type="compositionally biased region" description="Low complexity" evidence="1">
    <location>
        <begin position="1720"/>
        <end position="1743"/>
    </location>
</feature>
<evidence type="ECO:0000256" key="1">
    <source>
        <dbReference type="SAM" id="MobiDB-lite"/>
    </source>
</evidence>
<sequence>MDYKTIVTPDEDRSCDSGFRDKGSLSDNDLSDNNEEMNNLLTLDKLCYDQNELSDTHEENMNNLLTLDKLCYDQSGLLVNSGEEGPESREGEVNEEYNLNDIEDGLFQDLLTSSGSTKTGWYLHEPPCSSQDVFPDDGAYDDDTVLNRDTLYGDEYESSDDEEEWWRDDRKFLLNSDVADALRKELSDKLPPSSNKKPEEVEEKEPEEELIDTRTLYLQYPKSLSPILEESENEEESDDGGQQEEDVSSLVLNLVPFGKRRQSDDEDTDDYSTGDEEEDILVVDTVSNEAVMLSPKMELSGRRYSGEELQREAVAASVPSTSRLPKPFSPSSDGSLTPDSLSSSPSHSPSHYTISMSVSEPASLRSYDEKSQDVPTLPNFEIYDLSQGSLTLQDESSTDQFDFESNGSTPKLSAASQLKSQSCSSETLYNVNFDENVSPQHPAAKLPHEDKTEHKPCPSESSLSHSQPHQSTPGTPTKATPPVGKPVVSTPSSLPTVHLKLHTVPLTPPPTPSDLETTPTTSQSPPDPVSHPSTLPSNLTSFDTILDFVLLEKHPPPAYESLEENELDLSIISNNLKQFSVEQDQRHCDVIEQPSDVTNSNNTRAVNIEQTPCDVPRPTDPIKGEACIRIFTNLNEESSLQQCNKNGENDQLLLTKLAKDNDLDLSHGAGNNGERMFAELHEENGFDGFTGCNGRKSFDSPATQTNENYIAQPTTNAFFVGFPDESNVENPLLDESEVGQFGLETPLDDILKRNAALYDKDISSPLNSKSLLGCGTLFSNDKDFGHDDSQYFRQDSSQVEFMKNGTSMNVETKGESVENVKTQQPEQKSNNQQLTQIPCELGLESELVNSELAPKVNGTEQKTGFGEMFPTGFISTIVANGKTHTNNLDKDDLFSNFSKDLFNPFLEETTVLSLSKSTNPFLATEFNESQNTTEVTPPKRFNPFDRVPESTSETSTDPFHVVEDSKSGFIDADSFPVNEDNRNSVTNPFLLDTLNCSIIDGNIRNFNKDNVHKDNVTNKKDQMIKAVHSIDELISTKNVNFAGDDNKYSIVSEENNENDANGRLLMTDKTSSVHEGETLLRSLIETEDPWKNVDTQGIATKSTTDENQKKFWPTSLELELSEKLCEDDGGKMIILDNCMRLEDKPIVIESNKPSKDEINQEILNHESKENTTALTPVNTTTSLGKNNAEKEIPETDHVGIQTTSLANDVSDKQNKIENHVNDSVELELIEEKTTYDSTNIKDEINIKDGISNEETVSSAEIIKGKVTSEAIPTVQILQTTESPQNSPSRKLSNNSQSWPSLQALDEQHHSQLNARESSLLSPSSRCSSVDTVVSSPVKGRFRNFIVTKVEDKTGNSEGAKKDFEGGSYDAVDGERSRHSASGVARVMSWDIGASSERNPTSQAVATRSMSWDLGSNEGNSASQVATSSSSSMSWDIGSTSPSSSDNESTEFVWTNPNPEDYSYSPSGGALGDDLFESPLKYTHLTSTTPEHDNEVEESSGSEEDDETNEEFVPSSWDSEAVPVKSLLKIKKNDDEAKKKSVMFKKQRYHCVYEYPREEPPPSHTPPPPPHTHLWSSSPSSSPFANWGSSSPATSSGTNFNFDFVEFSTSPAASGSGFLSSDDGEFYISSSLRPFSGVPLPGGGLGALPSSTGGKSEFFVGDLSGKGSHSTPGAGSFFFNDCDKRSGEASSSSRRYSDSEDDGDDREYTFVKTGSYSVDLTTPQSTSSSTTSPSDSWSLSSRSPNTVLPATSLDDVSRSKPSLDGSSRSPIDGNDDILRSKSSLDDIFRSPSGVNDAISRSIHSSNDTSRSPPTKCVDDILLGTQTCVKDDISSASNSSNDISRSPTCVKDGFSRSTHDIPPSLDIFSRPSHLNFFPSSDEKGNRVSENVLVSETTVSSETNDKPNQVIASKGRNTDEELIETSRPLGIEGTTFSQEKIVPTFSQEKDVSTFHNEPIDVRLEDNVIEGNDFKLVKNDARSLVKNSKQLDGGVIRRELIEHSVSEMSSRDGSNSDDAMKIRTNECPVDSSELGKEIINPSGYSRTKSNTTVREENVELGKPNEKLGNPIEELGKPNETDEIPDITFRKSVGNIVDRCQLSENVLGENLKTKENSNRTKLINDRNPTITTSQVQNSHDEAVVADLSRNNGDSGRTNEDPEPSNGCFSNGVVDESRKDSNYSNSTSEEIGGAHDVKTVRKVENDIKTIENVVKTVENNIKTVGNDIEAAGNNIETTETDTKTLENYMKIVGNDLKSVVKELSPDAKCVRTELRTVEKQLKQMKSAPNVGKDRGEISSAMFSQTNSSVDDASEVLRSDNVKRKSSDGHGRKDPNGLVDGLGNDLDPNGLVDRLSTDSDPKGLVGNLDNDLVDSVNDEDEDEDNSKQSRNKLNYVTDSLELRRHHSVPAAETSTA</sequence>
<dbReference type="EMBL" id="HBUF01075068">
    <property type="protein sequence ID" value="CAG6630847.1"/>
    <property type="molecule type" value="Transcribed_RNA"/>
</dbReference>
<feature type="region of interest" description="Disordered" evidence="1">
    <location>
        <begin position="1"/>
        <end position="33"/>
    </location>
</feature>
<feature type="compositionally biased region" description="Basic and acidic residues" evidence="1">
    <location>
        <begin position="446"/>
        <end position="457"/>
    </location>
</feature>
<feature type="region of interest" description="Disordered" evidence="1">
    <location>
        <begin position="2029"/>
        <end position="2079"/>
    </location>
</feature>
<feature type="compositionally biased region" description="Polar residues" evidence="1">
    <location>
        <begin position="2295"/>
        <end position="2304"/>
    </location>
</feature>
<feature type="compositionally biased region" description="Basic and acidic residues" evidence="1">
    <location>
        <begin position="10"/>
        <end position="24"/>
    </location>
</feature>
<feature type="compositionally biased region" description="Polar residues" evidence="1">
    <location>
        <begin position="386"/>
        <end position="418"/>
    </location>
</feature>
<feature type="compositionally biased region" description="Acidic residues" evidence="1">
    <location>
        <begin position="1493"/>
        <end position="1509"/>
    </location>
</feature>
<feature type="compositionally biased region" description="Acidic residues" evidence="1">
    <location>
        <begin position="264"/>
        <end position="281"/>
    </location>
</feature>
<dbReference type="Gene3D" id="1.20.5.170">
    <property type="match status" value="1"/>
</dbReference>
<name>A0A8D8QFX2_9HEMI</name>
<feature type="compositionally biased region" description="Basic and acidic residues" evidence="1">
    <location>
        <begin position="2049"/>
        <end position="2061"/>
    </location>
</feature>
<feature type="region of interest" description="Disordered" evidence="1">
    <location>
        <begin position="1554"/>
        <end position="1589"/>
    </location>
</feature>
<feature type="region of interest" description="Disordered" evidence="1">
    <location>
        <begin position="1676"/>
        <end position="1816"/>
    </location>
</feature>
<evidence type="ECO:0000313" key="2">
    <source>
        <dbReference type="EMBL" id="CAG6630847.1"/>
    </source>
</evidence>
<feature type="compositionally biased region" description="Acidic residues" evidence="1">
    <location>
        <begin position="229"/>
        <end position="247"/>
    </location>
</feature>
<feature type="compositionally biased region" description="Low complexity" evidence="1">
    <location>
        <begin position="1571"/>
        <end position="1589"/>
    </location>
</feature>